<evidence type="ECO:0000256" key="4">
    <source>
        <dbReference type="ARBA" id="ARBA00022989"/>
    </source>
</evidence>
<name>A0A6G9I9Q2_9GAMM</name>
<dbReference type="GO" id="GO:0022857">
    <property type="term" value="F:transmembrane transporter activity"/>
    <property type="evidence" value="ECO:0007669"/>
    <property type="project" value="InterPro"/>
</dbReference>
<organism evidence="8 9">
    <name type="scientific">Zophobihabitans entericus</name>
    <dbReference type="NCBI Taxonomy" id="1635327"/>
    <lineage>
        <taxon>Bacteria</taxon>
        <taxon>Pseudomonadati</taxon>
        <taxon>Pseudomonadota</taxon>
        <taxon>Gammaproteobacteria</taxon>
        <taxon>Orbales</taxon>
        <taxon>Orbaceae</taxon>
        <taxon>Zophobihabitans</taxon>
    </lineage>
</organism>
<feature type="transmembrane region" description="Helical" evidence="6">
    <location>
        <begin position="166"/>
        <end position="185"/>
    </location>
</feature>
<dbReference type="Proteomes" id="UP000501168">
    <property type="component" value="Chromosome"/>
</dbReference>
<reference evidence="8 9" key="1">
    <citation type="submission" date="2020-03" db="EMBL/GenBank/DDBJ databases">
        <title>Complete genome sequence of Orbus sp. IPMB12 (BCRC 80908).</title>
        <authorList>
            <person name="Lo W.-S."/>
            <person name="Chang T.-H."/>
            <person name="Kuo C.-H."/>
        </authorList>
    </citation>
    <scope>NUCLEOTIDE SEQUENCE [LARGE SCALE GENOMIC DNA]</scope>
    <source>
        <strain evidence="8 9">IPMB12</strain>
    </source>
</reference>
<feature type="transmembrane region" description="Helical" evidence="6">
    <location>
        <begin position="374"/>
        <end position="397"/>
    </location>
</feature>
<feature type="transmembrane region" description="Helical" evidence="6">
    <location>
        <begin position="223"/>
        <end position="244"/>
    </location>
</feature>
<dbReference type="Gene3D" id="1.20.1250.20">
    <property type="entry name" value="MFS general substrate transporter like domains"/>
    <property type="match status" value="2"/>
</dbReference>
<feature type="transmembrane region" description="Helical" evidence="6">
    <location>
        <begin position="82"/>
        <end position="101"/>
    </location>
</feature>
<evidence type="ECO:0000256" key="2">
    <source>
        <dbReference type="ARBA" id="ARBA00022475"/>
    </source>
</evidence>
<dbReference type="KEGG" id="orb:IPMB12_02000"/>
<feature type="transmembrane region" description="Helical" evidence="6">
    <location>
        <begin position="264"/>
        <end position="281"/>
    </location>
</feature>
<feature type="transmembrane region" description="Helical" evidence="6">
    <location>
        <begin position="288"/>
        <end position="305"/>
    </location>
</feature>
<dbReference type="InterPro" id="IPR011701">
    <property type="entry name" value="MFS"/>
</dbReference>
<keyword evidence="9" id="KW-1185">Reference proteome</keyword>
<sequence>MEKKMYSKAWIVFFTGWFAGLSLACIQNKAAPAIPTLMTYFDINMGTAGLLVSIFSVTGIIMAFPGAALVQKFGIKKAMLTALFIACLGTTIGTFSSHIYLLMFSRILEGFGVGIMTIAGPALVIMLFPPNKRGLPMAIWAAFMMVGQAISFMVAAPLLSSFGWQGLWAFTLILSVLAGITFSMFGNLPPDESNFAISAVQKNQPVTIKKIDMFGGIKTLNSWLLGLAFMTFSFSSFGFVSWVAPYWSTFTGWSPATIGNAVSFIYLLEIAYAVIIGFILNKFLNHRLIGIVGFLIFTVLVYMCFTTTSVLVVMAFVIIYPFFDTLGACVCYAICPQTAEKPEHSEVALALMTLGINVGILLGPPISGAVIENFGWTAGALTLALGTVLAALCLFLIKLRRI</sequence>
<dbReference type="PROSITE" id="PS50850">
    <property type="entry name" value="MFS"/>
    <property type="match status" value="1"/>
</dbReference>
<dbReference type="EMBL" id="CP050253">
    <property type="protein sequence ID" value="QIQ20559.1"/>
    <property type="molecule type" value="Genomic_DNA"/>
</dbReference>
<feature type="transmembrane region" description="Helical" evidence="6">
    <location>
        <begin position="107"/>
        <end position="128"/>
    </location>
</feature>
<keyword evidence="4 6" id="KW-1133">Transmembrane helix</keyword>
<accession>A0A6G9I9Q2</accession>
<feature type="transmembrane region" description="Helical" evidence="6">
    <location>
        <begin position="311"/>
        <end position="335"/>
    </location>
</feature>
<proteinExistence type="predicted"/>
<keyword evidence="5 6" id="KW-0472">Membrane</keyword>
<dbReference type="PANTHER" id="PTHR43124">
    <property type="entry name" value="PURINE EFFLUX PUMP PBUE"/>
    <property type="match status" value="1"/>
</dbReference>
<dbReference type="PANTHER" id="PTHR43124:SF3">
    <property type="entry name" value="CHLORAMPHENICOL EFFLUX PUMP RV0191"/>
    <property type="match status" value="1"/>
</dbReference>
<evidence type="ECO:0000256" key="5">
    <source>
        <dbReference type="ARBA" id="ARBA00023136"/>
    </source>
</evidence>
<gene>
    <name evidence="8" type="ORF">IPMB12_02000</name>
</gene>
<protein>
    <submittedName>
        <fullName evidence="8">MFS transporter</fullName>
    </submittedName>
</protein>
<keyword evidence="3 6" id="KW-0812">Transmembrane</keyword>
<feature type="transmembrane region" description="Helical" evidence="6">
    <location>
        <begin position="48"/>
        <end position="70"/>
    </location>
</feature>
<comment type="subcellular location">
    <subcellularLocation>
        <location evidence="1">Cell membrane</location>
        <topology evidence="1">Multi-pass membrane protein</topology>
    </subcellularLocation>
</comment>
<keyword evidence="2" id="KW-1003">Cell membrane</keyword>
<dbReference type="InterPro" id="IPR050189">
    <property type="entry name" value="MFS_Efflux_Transporters"/>
</dbReference>
<evidence type="ECO:0000313" key="8">
    <source>
        <dbReference type="EMBL" id="QIQ20559.1"/>
    </source>
</evidence>
<feature type="transmembrane region" description="Helical" evidence="6">
    <location>
        <begin position="347"/>
        <end position="368"/>
    </location>
</feature>
<dbReference type="SUPFAM" id="SSF103473">
    <property type="entry name" value="MFS general substrate transporter"/>
    <property type="match status" value="1"/>
</dbReference>
<feature type="domain" description="Major facilitator superfamily (MFS) profile" evidence="7">
    <location>
        <begin position="8"/>
        <end position="402"/>
    </location>
</feature>
<dbReference type="InterPro" id="IPR036259">
    <property type="entry name" value="MFS_trans_sf"/>
</dbReference>
<dbReference type="AlphaFoldDB" id="A0A6G9I9Q2"/>
<evidence type="ECO:0000256" key="1">
    <source>
        <dbReference type="ARBA" id="ARBA00004651"/>
    </source>
</evidence>
<dbReference type="InterPro" id="IPR020846">
    <property type="entry name" value="MFS_dom"/>
</dbReference>
<feature type="transmembrane region" description="Helical" evidence="6">
    <location>
        <begin position="140"/>
        <end position="160"/>
    </location>
</feature>
<evidence type="ECO:0000256" key="3">
    <source>
        <dbReference type="ARBA" id="ARBA00022692"/>
    </source>
</evidence>
<dbReference type="InParanoid" id="A0A6G9I9Q2"/>
<dbReference type="RefSeq" id="WP_166914441.1">
    <property type="nucleotide sequence ID" value="NZ_CP050253.1"/>
</dbReference>
<evidence type="ECO:0000259" key="7">
    <source>
        <dbReference type="PROSITE" id="PS50850"/>
    </source>
</evidence>
<dbReference type="FunCoup" id="A0A6G9I9Q2">
    <property type="interactions" value="71"/>
</dbReference>
<evidence type="ECO:0000256" key="6">
    <source>
        <dbReference type="SAM" id="Phobius"/>
    </source>
</evidence>
<evidence type="ECO:0000313" key="9">
    <source>
        <dbReference type="Proteomes" id="UP000501168"/>
    </source>
</evidence>
<dbReference type="GO" id="GO:0005886">
    <property type="term" value="C:plasma membrane"/>
    <property type="evidence" value="ECO:0007669"/>
    <property type="project" value="UniProtKB-SubCell"/>
</dbReference>
<dbReference type="PROSITE" id="PS51257">
    <property type="entry name" value="PROKAR_LIPOPROTEIN"/>
    <property type="match status" value="1"/>
</dbReference>
<dbReference type="Pfam" id="PF07690">
    <property type="entry name" value="MFS_1"/>
    <property type="match status" value="1"/>
</dbReference>